<reference evidence="10" key="1">
    <citation type="submission" date="2015-05" db="EMBL/GenBank/DDBJ databases">
        <authorList>
            <person name="Collingro A."/>
        </authorList>
    </citation>
    <scope>NUCLEOTIDE SEQUENCE [LARGE SCALE GENOMIC DNA]</scope>
    <source>
        <strain evidence="10">Ps</strain>
    </source>
</reference>
<dbReference type="PRINTS" id="PR00783">
    <property type="entry name" value="MINTRINSICP"/>
</dbReference>
<dbReference type="PANTHER" id="PTHR43829:SF9">
    <property type="entry name" value="AQUAPORIN-9"/>
    <property type="match status" value="1"/>
</dbReference>
<dbReference type="InterPro" id="IPR023271">
    <property type="entry name" value="Aquaporin-like"/>
</dbReference>
<feature type="transmembrane region" description="Helical" evidence="8">
    <location>
        <begin position="164"/>
        <end position="185"/>
    </location>
</feature>
<feature type="transmembrane region" description="Helical" evidence="8">
    <location>
        <begin position="136"/>
        <end position="158"/>
    </location>
</feature>
<keyword evidence="4 7" id="KW-0812">Transmembrane</keyword>
<feature type="transmembrane region" description="Helical" evidence="8">
    <location>
        <begin position="6"/>
        <end position="28"/>
    </location>
</feature>
<dbReference type="AlphaFoldDB" id="A0A0G7ZL71"/>
<evidence type="ECO:0000256" key="6">
    <source>
        <dbReference type="ARBA" id="ARBA00023136"/>
    </source>
</evidence>
<comment type="subcellular location">
    <subcellularLocation>
        <location evidence="1">Membrane</location>
        <topology evidence="1">Multi-pass membrane protein</topology>
    </subcellularLocation>
</comment>
<dbReference type="SUPFAM" id="SSF81338">
    <property type="entry name" value="Aquaporin-like"/>
    <property type="match status" value="1"/>
</dbReference>
<evidence type="ECO:0000256" key="7">
    <source>
        <dbReference type="RuleBase" id="RU000477"/>
    </source>
</evidence>
<evidence type="ECO:0000256" key="8">
    <source>
        <dbReference type="SAM" id="Phobius"/>
    </source>
</evidence>
<dbReference type="InterPro" id="IPR050363">
    <property type="entry name" value="MIP/Aquaporin"/>
</dbReference>
<dbReference type="PANTHER" id="PTHR43829">
    <property type="entry name" value="AQUAPORIN OR AQUAGLYCEROPORIN RELATED"/>
    <property type="match status" value="1"/>
</dbReference>
<dbReference type="EMBL" id="CWGI01000001">
    <property type="protein sequence ID" value="CRX36935.1"/>
    <property type="molecule type" value="Genomic_DNA"/>
</dbReference>
<dbReference type="Gene3D" id="1.20.1080.10">
    <property type="entry name" value="Glycerol uptake facilitator protein"/>
    <property type="match status" value="1"/>
</dbReference>
<evidence type="ECO:0000313" key="9">
    <source>
        <dbReference type="EMBL" id="CRX36935.1"/>
    </source>
</evidence>
<accession>A0A0G7ZL71</accession>
<keyword evidence="3 7" id="KW-0813">Transport</keyword>
<dbReference type="GO" id="GO:0015254">
    <property type="term" value="F:glycerol channel activity"/>
    <property type="evidence" value="ECO:0007669"/>
    <property type="project" value="TreeGrafter"/>
</dbReference>
<organism evidence="9 10">
    <name type="scientific">Candidatus Hepatoplasma crinochetorum</name>
    <dbReference type="NCBI Taxonomy" id="295596"/>
    <lineage>
        <taxon>Bacteria</taxon>
        <taxon>Bacillati</taxon>
        <taxon>Mycoplasmatota</taxon>
        <taxon>Mollicutes</taxon>
        <taxon>Candidatus Hepatoplasmataceae</taxon>
        <taxon>Candidatus Hepatoplasma</taxon>
    </lineage>
</organism>
<keyword evidence="10" id="KW-1185">Reference proteome</keyword>
<proteinExistence type="inferred from homology"/>
<evidence type="ECO:0000256" key="4">
    <source>
        <dbReference type="ARBA" id="ARBA00022692"/>
    </source>
</evidence>
<evidence type="ECO:0000256" key="5">
    <source>
        <dbReference type="ARBA" id="ARBA00022989"/>
    </source>
</evidence>
<name>A0A0G7ZL71_9MOLU</name>
<keyword evidence="6 8" id="KW-0472">Membrane</keyword>
<dbReference type="InterPro" id="IPR000425">
    <property type="entry name" value="MIP"/>
</dbReference>
<feature type="transmembrane region" description="Helical" evidence="8">
    <location>
        <begin position="214"/>
        <end position="238"/>
    </location>
</feature>
<evidence type="ECO:0000256" key="3">
    <source>
        <dbReference type="ARBA" id="ARBA00022448"/>
    </source>
</evidence>
<protein>
    <submittedName>
        <fullName evidence="9">| gla_2 / Glyceroaquaporin |:424497 Forward</fullName>
    </submittedName>
</protein>
<sequence>MLWWGIALSEFFGTFFLIILGLGINARTTLKQKDNKNNSLLINSFGWAFAYFVGGSIAYYSGSNINPILSLSAWLTDQITFVQFLDYFFFQILGAFFGTIIIIFIYWDQFKKNDKKDLAAEILYIKPERKDYKFNFAVEILASFVLITSFLASIWYGIDFFEPLFLAFIIFAIALSLGGLSDYAVNPTRDFVPRICHFLFNIPNKKKTNWNYSWVSITGPVIGSLSATGLIWAIIAIIGEGNPFN</sequence>
<dbReference type="Pfam" id="PF00230">
    <property type="entry name" value="MIP"/>
    <property type="match status" value="1"/>
</dbReference>
<feature type="transmembrane region" description="Helical" evidence="8">
    <location>
        <begin position="40"/>
        <end position="61"/>
    </location>
</feature>
<dbReference type="Proteomes" id="UP000242141">
    <property type="component" value="Unassembled WGS sequence"/>
</dbReference>
<evidence type="ECO:0000313" key="10">
    <source>
        <dbReference type="Proteomes" id="UP000242141"/>
    </source>
</evidence>
<comment type="similarity">
    <text evidence="2 7">Belongs to the MIP/aquaporin (TC 1.A.8) family.</text>
</comment>
<gene>
    <name evidence="9" type="ORF">HEPPS_01350</name>
</gene>
<feature type="transmembrane region" description="Helical" evidence="8">
    <location>
        <begin position="81"/>
        <end position="107"/>
    </location>
</feature>
<keyword evidence="5 8" id="KW-1133">Transmembrane helix</keyword>
<evidence type="ECO:0000256" key="2">
    <source>
        <dbReference type="ARBA" id="ARBA00006175"/>
    </source>
</evidence>
<dbReference type="GO" id="GO:0005886">
    <property type="term" value="C:plasma membrane"/>
    <property type="evidence" value="ECO:0007669"/>
    <property type="project" value="TreeGrafter"/>
</dbReference>
<evidence type="ECO:0000256" key="1">
    <source>
        <dbReference type="ARBA" id="ARBA00004141"/>
    </source>
</evidence>